<gene>
    <name evidence="1" type="ORF">DFA_02387</name>
</gene>
<evidence type="ECO:0000313" key="2">
    <source>
        <dbReference type="Proteomes" id="UP000007797"/>
    </source>
</evidence>
<keyword evidence="2" id="KW-1185">Reference proteome</keyword>
<name>F4PZB1_CACFS</name>
<evidence type="ECO:0000313" key="1">
    <source>
        <dbReference type="EMBL" id="EGG19140.1"/>
    </source>
</evidence>
<protein>
    <submittedName>
        <fullName evidence="1">Uncharacterized protein</fullName>
    </submittedName>
</protein>
<sequence length="122" mass="14593">MEDLDYHIEIRDLMIDIPQVTKNLYLVLDQNSKLGPKGIPIFSISSRVKITKPQWLPHNTTHLTCDLRSPSTFPTKALRLDETNVRYLIIDIFYKVFQFSIQRLIQTIEMYWFWKDRHLVVE</sequence>
<organism evidence="1 2">
    <name type="scientific">Cavenderia fasciculata</name>
    <name type="common">Slime mold</name>
    <name type="synonym">Dictyostelium fasciculatum</name>
    <dbReference type="NCBI Taxonomy" id="261658"/>
    <lineage>
        <taxon>Eukaryota</taxon>
        <taxon>Amoebozoa</taxon>
        <taxon>Evosea</taxon>
        <taxon>Eumycetozoa</taxon>
        <taxon>Dictyostelia</taxon>
        <taxon>Acytosteliales</taxon>
        <taxon>Cavenderiaceae</taxon>
        <taxon>Cavenderia</taxon>
    </lineage>
</organism>
<accession>F4PZB1</accession>
<dbReference type="GeneID" id="14871075"/>
<dbReference type="Proteomes" id="UP000007797">
    <property type="component" value="Unassembled WGS sequence"/>
</dbReference>
<dbReference type="RefSeq" id="XP_004366773.1">
    <property type="nucleotide sequence ID" value="XM_004366716.1"/>
</dbReference>
<proteinExistence type="predicted"/>
<dbReference type="AlphaFoldDB" id="F4PZB1"/>
<reference evidence="2" key="1">
    <citation type="journal article" date="2011" name="Genome Res.">
        <title>Phylogeny-wide analysis of social amoeba genomes highlights ancient origins for complex intercellular communication.</title>
        <authorList>
            <person name="Heidel A.J."/>
            <person name="Lawal H.M."/>
            <person name="Felder M."/>
            <person name="Schilde C."/>
            <person name="Helps N.R."/>
            <person name="Tunggal B."/>
            <person name="Rivero F."/>
            <person name="John U."/>
            <person name="Schleicher M."/>
            <person name="Eichinger L."/>
            <person name="Platzer M."/>
            <person name="Noegel A.A."/>
            <person name="Schaap P."/>
            <person name="Gloeckner G."/>
        </authorList>
    </citation>
    <scope>NUCLEOTIDE SEQUENCE [LARGE SCALE GENOMIC DNA]</scope>
    <source>
        <strain evidence="2">SH3</strain>
    </source>
</reference>
<dbReference type="EMBL" id="GL883016">
    <property type="protein sequence ID" value="EGG19140.1"/>
    <property type="molecule type" value="Genomic_DNA"/>
</dbReference>
<dbReference type="KEGG" id="dfa:DFA_02387"/>